<feature type="non-terminal residue" evidence="1">
    <location>
        <position position="1"/>
    </location>
</feature>
<keyword evidence="2" id="KW-1185">Reference proteome</keyword>
<evidence type="ECO:0000313" key="2">
    <source>
        <dbReference type="Proteomes" id="UP001524473"/>
    </source>
</evidence>
<dbReference type="EMBL" id="JANFZH010000016">
    <property type="protein sequence ID" value="MCQ4839877.1"/>
    <property type="molecule type" value="Genomic_DNA"/>
</dbReference>
<gene>
    <name evidence="1" type="ORF">NE695_08110</name>
</gene>
<protein>
    <submittedName>
        <fullName evidence="1">Uncharacterized protein</fullName>
    </submittedName>
</protein>
<organism evidence="1 2">
    <name type="scientific">Neglectibacter timonensis</name>
    <dbReference type="NCBI Taxonomy" id="1776382"/>
    <lineage>
        <taxon>Bacteria</taxon>
        <taxon>Bacillati</taxon>
        <taxon>Bacillota</taxon>
        <taxon>Clostridia</taxon>
        <taxon>Eubacteriales</taxon>
        <taxon>Oscillospiraceae</taxon>
        <taxon>Neglectibacter</taxon>
    </lineage>
</organism>
<name>A0ABT1RYX1_9FIRM</name>
<evidence type="ECO:0000313" key="1">
    <source>
        <dbReference type="EMBL" id="MCQ4839877.1"/>
    </source>
</evidence>
<comment type="caution">
    <text evidence="1">The sequence shown here is derived from an EMBL/GenBank/DDBJ whole genome shotgun (WGS) entry which is preliminary data.</text>
</comment>
<dbReference type="RefSeq" id="WP_256191785.1">
    <property type="nucleotide sequence ID" value="NZ_JANFZG010000016.1"/>
</dbReference>
<accession>A0ABT1RYX1</accession>
<sequence length="76" mass="9214">SHYGFLFFRCPTSFYNRPVEKTPLFYYNNQHQEKRFGGSKKGIRFSKKFFETHRKPHGYWVPVISVTKDKWAGHNR</sequence>
<proteinExistence type="predicted"/>
<dbReference type="Proteomes" id="UP001524473">
    <property type="component" value="Unassembled WGS sequence"/>
</dbReference>
<reference evidence="1 2" key="1">
    <citation type="submission" date="2022-06" db="EMBL/GenBank/DDBJ databases">
        <title>Isolation of gut microbiota from human fecal samples.</title>
        <authorList>
            <person name="Pamer E.G."/>
            <person name="Barat B."/>
            <person name="Waligurski E."/>
            <person name="Medina S."/>
            <person name="Paddock L."/>
            <person name="Mostad J."/>
        </authorList>
    </citation>
    <scope>NUCLEOTIDE SEQUENCE [LARGE SCALE GENOMIC DNA]</scope>
    <source>
        <strain evidence="1 2">DFI.9.73</strain>
    </source>
</reference>